<keyword evidence="2 5" id="KW-0812">Transmembrane</keyword>
<protein>
    <recommendedName>
        <fullName evidence="7">Amino acid permease/ SLC12A domain-containing protein</fullName>
    </recommendedName>
</protein>
<evidence type="ECO:0000256" key="3">
    <source>
        <dbReference type="ARBA" id="ARBA00022989"/>
    </source>
</evidence>
<dbReference type="AlphaFoldDB" id="X1U0U0"/>
<comment type="caution">
    <text evidence="6">The sequence shown here is derived from an EMBL/GenBank/DDBJ whole genome shotgun (WGS) entry which is preliminary data.</text>
</comment>
<feature type="transmembrane region" description="Helical" evidence="5">
    <location>
        <begin position="31"/>
        <end position="54"/>
    </location>
</feature>
<dbReference type="GO" id="GO:0016020">
    <property type="term" value="C:membrane"/>
    <property type="evidence" value="ECO:0007669"/>
    <property type="project" value="UniProtKB-SubCell"/>
</dbReference>
<accession>X1U0U0</accession>
<evidence type="ECO:0000256" key="2">
    <source>
        <dbReference type="ARBA" id="ARBA00022692"/>
    </source>
</evidence>
<comment type="subcellular location">
    <subcellularLocation>
        <location evidence="1">Membrane</location>
        <topology evidence="1">Multi-pass membrane protein</topology>
    </subcellularLocation>
</comment>
<evidence type="ECO:0000313" key="6">
    <source>
        <dbReference type="EMBL" id="GAJ11168.1"/>
    </source>
</evidence>
<gene>
    <name evidence="6" type="ORF">S12H4_49315</name>
</gene>
<sequence length="147" mass="15285">MTAVALTVADMIGIGVFTSLGFQVKDIPSAFSVLMLWIVGGIAALCGALSYAELSAAFPRSGGEYNFLSRIYHPAIGFLAGWISATVGFSAPIALSAMAFGVYFKGIVPDASPLLIGLAVAWLITFVHLSGVKHSANFQNASTLIKA</sequence>
<dbReference type="InterPro" id="IPR050598">
    <property type="entry name" value="AminoAcid_Transporter"/>
</dbReference>
<evidence type="ECO:0000256" key="5">
    <source>
        <dbReference type="SAM" id="Phobius"/>
    </source>
</evidence>
<keyword evidence="4 5" id="KW-0472">Membrane</keyword>
<feature type="transmembrane region" description="Helical" evidence="5">
    <location>
        <begin position="114"/>
        <end position="132"/>
    </location>
</feature>
<evidence type="ECO:0000256" key="1">
    <source>
        <dbReference type="ARBA" id="ARBA00004141"/>
    </source>
</evidence>
<dbReference type="InterPro" id="IPR002293">
    <property type="entry name" value="AA/rel_permease1"/>
</dbReference>
<dbReference type="GO" id="GO:0015179">
    <property type="term" value="F:L-amino acid transmembrane transporter activity"/>
    <property type="evidence" value="ECO:0007669"/>
    <property type="project" value="TreeGrafter"/>
</dbReference>
<feature type="transmembrane region" description="Helical" evidence="5">
    <location>
        <begin position="75"/>
        <end position="102"/>
    </location>
</feature>
<keyword evidence="3 5" id="KW-1133">Transmembrane helix</keyword>
<evidence type="ECO:0008006" key="7">
    <source>
        <dbReference type="Google" id="ProtNLM"/>
    </source>
</evidence>
<dbReference type="PANTHER" id="PTHR11785:SF512">
    <property type="entry name" value="SOBREMESA, ISOFORM B"/>
    <property type="match status" value="1"/>
</dbReference>
<dbReference type="PANTHER" id="PTHR11785">
    <property type="entry name" value="AMINO ACID TRANSPORTER"/>
    <property type="match status" value="1"/>
</dbReference>
<organism evidence="6">
    <name type="scientific">marine sediment metagenome</name>
    <dbReference type="NCBI Taxonomy" id="412755"/>
    <lineage>
        <taxon>unclassified sequences</taxon>
        <taxon>metagenomes</taxon>
        <taxon>ecological metagenomes</taxon>
    </lineage>
</organism>
<proteinExistence type="predicted"/>
<reference evidence="6" key="1">
    <citation type="journal article" date="2014" name="Front. Microbiol.">
        <title>High frequency of phylogenetically diverse reductive dehalogenase-homologous genes in deep subseafloor sedimentary metagenomes.</title>
        <authorList>
            <person name="Kawai M."/>
            <person name="Futagami T."/>
            <person name="Toyoda A."/>
            <person name="Takaki Y."/>
            <person name="Nishi S."/>
            <person name="Hori S."/>
            <person name="Arai W."/>
            <person name="Tsubouchi T."/>
            <person name="Morono Y."/>
            <person name="Uchiyama I."/>
            <person name="Ito T."/>
            <person name="Fujiyama A."/>
            <person name="Inagaki F."/>
            <person name="Takami H."/>
        </authorList>
    </citation>
    <scope>NUCLEOTIDE SEQUENCE</scope>
    <source>
        <strain evidence="6">Expedition CK06-06</strain>
    </source>
</reference>
<evidence type="ECO:0000256" key="4">
    <source>
        <dbReference type="ARBA" id="ARBA00023136"/>
    </source>
</evidence>
<dbReference type="Gene3D" id="1.20.1740.10">
    <property type="entry name" value="Amino acid/polyamine transporter I"/>
    <property type="match status" value="1"/>
</dbReference>
<dbReference type="EMBL" id="BARW01030922">
    <property type="protein sequence ID" value="GAJ11168.1"/>
    <property type="molecule type" value="Genomic_DNA"/>
</dbReference>
<dbReference type="Pfam" id="PF13520">
    <property type="entry name" value="AA_permease_2"/>
    <property type="match status" value="1"/>
</dbReference>
<feature type="non-terminal residue" evidence="6">
    <location>
        <position position="147"/>
    </location>
</feature>
<name>X1U0U0_9ZZZZ</name>